<dbReference type="PANTHER" id="PTHR30250:SF10">
    <property type="entry name" value="LIPOPOLYSACCHARIDE BIOSYNTHESIS PROTEIN WZXC"/>
    <property type="match status" value="1"/>
</dbReference>
<reference evidence="8 9" key="1">
    <citation type="submission" date="2016-09" db="EMBL/GenBank/DDBJ databases">
        <authorList>
            <person name="Capua I."/>
            <person name="De Benedictis P."/>
            <person name="Joannis T."/>
            <person name="Lombin L.H."/>
            <person name="Cattoli G."/>
        </authorList>
    </citation>
    <scope>NUCLEOTIDE SEQUENCE [LARGE SCALE GENOMIC DNA]</scope>
    <source>
        <strain evidence="8 9">UB20</strain>
    </source>
</reference>
<feature type="transmembrane region" description="Helical" evidence="7">
    <location>
        <begin position="213"/>
        <end position="239"/>
    </location>
</feature>
<feature type="transmembrane region" description="Helical" evidence="7">
    <location>
        <begin position="356"/>
        <end position="374"/>
    </location>
</feature>
<keyword evidence="6 7" id="KW-0472">Membrane</keyword>
<dbReference type="InterPro" id="IPR050833">
    <property type="entry name" value="Poly_Biosynth_Transport"/>
</dbReference>
<feature type="transmembrane region" description="Helical" evidence="7">
    <location>
        <begin position="117"/>
        <end position="137"/>
    </location>
</feature>
<protein>
    <submittedName>
        <fullName evidence="8">Lipopolysaccharide biosynthesis protein WzxC</fullName>
    </submittedName>
</protein>
<evidence type="ECO:0000313" key="9">
    <source>
        <dbReference type="Proteomes" id="UP000182057"/>
    </source>
</evidence>
<feature type="transmembrane region" description="Helical" evidence="7">
    <location>
        <begin position="82"/>
        <end position="105"/>
    </location>
</feature>
<feature type="transmembrane region" description="Helical" evidence="7">
    <location>
        <begin position="321"/>
        <end position="349"/>
    </location>
</feature>
<dbReference type="RefSeq" id="WP_046824598.1">
    <property type="nucleotide sequence ID" value="NZ_CBDEMX010000129.1"/>
</dbReference>
<dbReference type="AlphaFoldDB" id="A0A1D3UJM0"/>
<dbReference type="CDD" id="cd13127">
    <property type="entry name" value="MATE_tuaB_like"/>
    <property type="match status" value="1"/>
</dbReference>
<comment type="subcellular location">
    <subcellularLocation>
        <location evidence="1">Cell membrane</location>
        <topology evidence="1">Multi-pass membrane protein</topology>
    </subcellularLocation>
</comment>
<evidence type="ECO:0000256" key="3">
    <source>
        <dbReference type="ARBA" id="ARBA00022475"/>
    </source>
</evidence>
<feature type="transmembrane region" description="Helical" evidence="7">
    <location>
        <begin position="46"/>
        <end position="70"/>
    </location>
</feature>
<evidence type="ECO:0000256" key="7">
    <source>
        <dbReference type="SAM" id="Phobius"/>
    </source>
</evidence>
<feature type="transmembrane region" description="Helical" evidence="7">
    <location>
        <begin position="21"/>
        <end position="40"/>
    </location>
</feature>
<evidence type="ECO:0000256" key="4">
    <source>
        <dbReference type="ARBA" id="ARBA00022692"/>
    </source>
</evidence>
<organism evidence="8 9">
    <name type="scientific">Tannerella forsythia</name>
    <name type="common">Bacteroides forsythus</name>
    <dbReference type="NCBI Taxonomy" id="28112"/>
    <lineage>
        <taxon>Bacteria</taxon>
        <taxon>Pseudomonadati</taxon>
        <taxon>Bacteroidota</taxon>
        <taxon>Bacteroidia</taxon>
        <taxon>Bacteroidales</taxon>
        <taxon>Tannerellaceae</taxon>
        <taxon>Tannerella</taxon>
    </lineage>
</organism>
<evidence type="ECO:0000256" key="1">
    <source>
        <dbReference type="ARBA" id="ARBA00004651"/>
    </source>
</evidence>
<feature type="transmembrane region" description="Helical" evidence="7">
    <location>
        <begin position="149"/>
        <end position="167"/>
    </location>
</feature>
<feature type="transmembrane region" description="Helical" evidence="7">
    <location>
        <begin position="290"/>
        <end position="309"/>
    </location>
</feature>
<keyword evidence="4 7" id="KW-0812">Transmembrane</keyword>
<dbReference type="OrthoDB" id="9770347at2"/>
<keyword evidence="5 7" id="KW-1133">Transmembrane helix</keyword>
<gene>
    <name evidence="8" type="primary">wzxC</name>
    <name evidence="8" type="ORF">TFUB20_01016</name>
</gene>
<sequence length="484" mass="54492">MPEATLKEKTAKGLFWGGISNFVQQVIGMAFGIAIARILSPDDYGLVAMLAIFTAMANAVMDSGFTTALINRKTIEHRDYNAVFWFNVFAAIGMYVILFFTAPLIARFYNQPVLVHLSRIVFLSFILASSGIAHNAYLLKKIMAKQRGIIDMAAVFCSGAVGLVLALNGFAFWGLAVQQLSQIMIAVVLRWYFSPWRPTFEFDWAPLKEMFGFGVKIFIGVIVGMLSANIFSVILGRYYGKTETGYYSQGNKWASLGNSVLSGMITGVVQSVLVEASDNIHRQVNVFHKLVRFGAFVTFPAMFGLLFVGKEFVLLTIGEKWLGSVIFLQLFCIWGSFGFLESIYVYLLISKGKSDVYVWVITAMCFFQILSALLMRPLGIIPMITAYIVIRLMCFFPNHYFTNKLIGIRFSSIIKDILPYFVIVIFSIGMTWFITKNIGNIYILFSAKIILVAAFYIGILWMTNSVIFKESLGYIFKKTYRYAK</sequence>
<evidence type="ECO:0000256" key="2">
    <source>
        <dbReference type="ARBA" id="ARBA00007430"/>
    </source>
</evidence>
<feature type="transmembrane region" description="Helical" evidence="7">
    <location>
        <begin position="441"/>
        <end position="462"/>
    </location>
</feature>
<feature type="transmembrane region" description="Helical" evidence="7">
    <location>
        <begin position="417"/>
        <end position="435"/>
    </location>
</feature>
<evidence type="ECO:0000256" key="6">
    <source>
        <dbReference type="ARBA" id="ARBA00023136"/>
    </source>
</evidence>
<accession>A0A1D3UJM0</accession>
<proteinExistence type="inferred from homology"/>
<dbReference type="Pfam" id="PF13440">
    <property type="entry name" value="Polysacc_synt_3"/>
    <property type="match status" value="1"/>
</dbReference>
<comment type="similarity">
    <text evidence="2">Belongs to the polysaccharide synthase family.</text>
</comment>
<dbReference type="Proteomes" id="UP000182057">
    <property type="component" value="Unassembled WGS sequence"/>
</dbReference>
<feature type="transmembrane region" description="Helical" evidence="7">
    <location>
        <begin position="380"/>
        <end position="396"/>
    </location>
</feature>
<name>A0A1D3UJM0_TANFO</name>
<dbReference type="GO" id="GO:0005886">
    <property type="term" value="C:plasma membrane"/>
    <property type="evidence" value="ECO:0007669"/>
    <property type="project" value="UniProtKB-SubCell"/>
</dbReference>
<dbReference type="EMBL" id="FMMM01000033">
    <property type="protein sequence ID" value="SCQ20339.1"/>
    <property type="molecule type" value="Genomic_DNA"/>
</dbReference>
<dbReference type="PANTHER" id="PTHR30250">
    <property type="entry name" value="PST FAMILY PREDICTED COLANIC ACID TRANSPORTER"/>
    <property type="match status" value="1"/>
</dbReference>
<keyword evidence="3" id="KW-1003">Cell membrane</keyword>
<evidence type="ECO:0000313" key="8">
    <source>
        <dbReference type="EMBL" id="SCQ20339.1"/>
    </source>
</evidence>
<evidence type="ECO:0000256" key="5">
    <source>
        <dbReference type="ARBA" id="ARBA00022989"/>
    </source>
</evidence>